<evidence type="ECO:0000256" key="5">
    <source>
        <dbReference type="SAM" id="Phobius"/>
    </source>
</evidence>
<dbReference type="Proteomes" id="UP000224487">
    <property type="component" value="Genome"/>
</dbReference>
<feature type="region of interest" description="Disordered" evidence="4">
    <location>
        <begin position="820"/>
        <end position="844"/>
    </location>
</feature>
<sequence>MREVRNVSVVLSAKIDRYKADMALAGRTAVDQANKIETAWDKSSTGVGKAMRSVEKYHQEMTQVGSMMAGFGGVVVGSLGLATRATMKWESAWTGVMKTVDGTPKQLSEIETGLRDLAKTLPATHEEIAGVAEAAGQLGVKTKDIVSFTKTMIDLGESTNLTAEEASTSIAQIANVMGTTGSEISRFGSTLVELGNNGASTEKDILSMAQRLSGAGKLAGATESDVLALANAMASVGIQSELGGGVMSRVMNKMYGDVKTGGEGLENLASVAGVSSKQFAQAFESDPVRAVDMITKGLNGVKESGGNVVQTMTDLGIKGTGETQVMLQLAGAGDLLTDSLDMGKEAWKQNSALAIEASKRYDTAESKIKIAGNQIKDTAITLGGTFAPAVAAVVGGVGDMVETIGKAPKPVLQLGGALGGLVGTAALVGGGFLLLAPRIAETISAVNTLRTKSESLDGWMTKLGNNGKTSKMLVGVSKAAGLVAAGFAGAQLAGTAFTAMMDTTSRSSEEMINKLTLLNDATTANTKGSLLDPSIWEEANSFWVRGVGTSGIETWGDALDRSGDKVTAWGDKLLNTRSDVTIVNETIAETDTALASLADSGSFDKAAAGFQAIAEQSPNMLPEDVLKKFPTFRDHLTEMATGAGMAADDATLVGIAMGTIKVPADDAAGAVSGVGGAAGDAASNLRDMFDGLVELGLANLSERDAMRQFEESIDAVNEAIKENGTSLDITTEKGRANQEVLDGIARDGIDAADAMIEHGRSQEDVQGQLQRTYDELVTAGKGFTGSGKKARQMARDILEIPDGVSVESWMDDAARKEAKDTGEEIEAVGQMKPKPKIDADTKSANDKLDAVKTKVNNMPKKKTIWVTIKEAWEDMWKPDKKSKSTGGGRKGVEKRAKMLDDPFGPKYFGGIDLKPMAAGGVVSNNIAEMVKPNTWRIVGDRMDVDEAFIPLDGSQRSWKIMMQALSRMPGAMPLARGGITSAQSSVDAAQDKLRAARREKSDAKSKKAKNQAERRVRIAEDELDSARKGLKAAKERQKAEERAAKLAADRAKEERERRQRVNELRSDTRTDLRRGDIRESVTGSLSGGYGVVDELFGLGKNQDLSRGSRSKATSKARKFESSLRSLYAQAEKLDTRLEAAQKKADELNGIKSSVASGLLGDRSLDMGMTSQRGADGKWTTTSNLGQAAKSMKMDVGAMKSFAGKLKKLAEMGIPGAIIQQIAQAGVDEGSSMADSFLKASSTERKSYVGAWKEYEKYANQAGEYVTRGFSKGGAEAANGVVKGIKGKQKSVETAIANLAKAMERTFKDVLGIHSPSRVTGEIGRFTVEGLVNEMLAGRSTVQAAAASLASAAVPSVGPMPVLDPISAPTTMDIGINPVVQEDEGAAGLAMQNMSSTTLDAMSQMNLAVADGFAGMIANTQAAQSQMLLDTQQNQTGMLTATQGSNAGQLLDTQTQQAAMLLNTQTQNASMLLDVQTQQEAMRHSVAAKQSAAKTAATEQQEAMRLMLIEKQSSMKTKSETDFESMKRTTGTKFGDMRKATDTTMSNTYDDYDSRLVDMKSLNKRGFESILGTSNTNMEGVRKGINREIEDAKPQLGSRMNSLIDVMGSFSSSINKAFGDVGVKLPAPAKLKYADGGMLPGYSPGYDDYRFMDPAGRSLELSGGESIMRPEFGAVVGPHWVEGANAAARAGGIEGVRQYLDMPHEAFASGGTLSFKDGGTLPRNTQGLVQLGKALSGIGVRVSEGPAPFGPVHRVHAPNSWHYRQGALDLNTAPGQSAGEMRDFDQIMPLLHQLGWGVIWRYAGHYNHAHVDLGNRSLGSFNRNAQGSGDLWQKLLGLRVNGGGAGGMDFHPFLDKAGISPGADMSESYERAAKKLLKSIVAKHEGMLPDGMAGDLGAGIMAKAREGLVKKASEYGKTAGAGGADFSNVANGPIKQMAKQMLEAMGWGDQFGDLNWLLTRESGWNPNAQNPTSTAYGLFQFLNSTWGSVGGSKTSDPRLQLEYGLKYIKQRYGDVKGARSFWQRNHWYEGGIRAAQSGLAVVGENGPELVDLRGSERIHNAQQTRKLLAENRTMIPAPQQSSLSAQQLGKAIAAAGGSNGGITPQDLAAAFDGVKMTFQAEGQQFSGAVTAVIANGYDQSRSRLAKSSQKMGAIR</sequence>
<evidence type="ECO:0000313" key="9">
    <source>
        <dbReference type="Proteomes" id="UP000224487"/>
    </source>
</evidence>
<dbReference type="Pfam" id="PF01464">
    <property type="entry name" value="SLT"/>
    <property type="match status" value="1"/>
</dbReference>
<dbReference type="NCBIfam" id="TIGR01760">
    <property type="entry name" value="tape_meas_TP901"/>
    <property type="match status" value="1"/>
</dbReference>
<feature type="domain" description="Phage tail tape measure protein" evidence="7">
    <location>
        <begin position="115"/>
        <end position="303"/>
    </location>
</feature>
<dbReference type="Gene3D" id="1.10.530.10">
    <property type="match status" value="1"/>
</dbReference>
<evidence type="ECO:0000313" key="8">
    <source>
        <dbReference type="EMBL" id="ASZ73389.1"/>
    </source>
</evidence>
<dbReference type="PANTHER" id="PTHR37813:SF1">
    <property type="entry name" value="FELS-2 PROPHAGE PROTEIN"/>
    <property type="match status" value="1"/>
</dbReference>
<keyword evidence="5" id="KW-1133">Transmembrane helix</keyword>
<keyword evidence="3" id="KW-0175">Coiled coil</keyword>
<dbReference type="PANTHER" id="PTHR37813">
    <property type="entry name" value="FELS-2 PROPHAGE PROTEIN"/>
    <property type="match status" value="1"/>
</dbReference>
<feature type="domain" description="Transglycosylase SLT" evidence="6">
    <location>
        <begin position="1957"/>
        <end position="2019"/>
    </location>
</feature>
<dbReference type="InterPro" id="IPR023346">
    <property type="entry name" value="Lysozyme-like_dom_sf"/>
</dbReference>
<evidence type="ECO:0000259" key="6">
    <source>
        <dbReference type="Pfam" id="PF01464"/>
    </source>
</evidence>
<evidence type="ECO:0000256" key="1">
    <source>
        <dbReference type="ARBA" id="ARBA00022465"/>
    </source>
</evidence>
<keyword evidence="9" id="KW-1185">Reference proteome</keyword>
<feature type="transmembrane region" description="Helical" evidence="5">
    <location>
        <begin position="414"/>
        <end position="435"/>
    </location>
</feature>
<dbReference type="InterPro" id="IPR010090">
    <property type="entry name" value="Phage_tape_meas"/>
</dbReference>
<dbReference type="Pfam" id="PF10145">
    <property type="entry name" value="PhageMin_Tail"/>
    <property type="match status" value="1"/>
</dbReference>
<evidence type="ECO:0000256" key="4">
    <source>
        <dbReference type="SAM" id="MobiDB-lite"/>
    </source>
</evidence>
<feature type="region of interest" description="Disordered" evidence="4">
    <location>
        <begin position="980"/>
        <end position="1067"/>
    </location>
</feature>
<keyword evidence="2" id="KW-1188">Viral release from host cell</keyword>
<dbReference type="InterPro" id="IPR008258">
    <property type="entry name" value="Transglycosylase_SLT_dom_1"/>
</dbReference>
<dbReference type="EMBL" id="MF668275">
    <property type="protein sequence ID" value="ASZ73389.1"/>
    <property type="molecule type" value="Genomic_DNA"/>
</dbReference>
<keyword evidence="5" id="KW-0472">Membrane</keyword>
<gene>
    <name evidence="8" type="ORF">SEA_LUCKYBARNES_23</name>
</gene>
<feature type="compositionally biased region" description="Basic and acidic residues" evidence="4">
    <location>
        <begin position="989"/>
        <end position="1067"/>
    </location>
</feature>
<feature type="coiled-coil region" evidence="3">
    <location>
        <begin position="1123"/>
        <end position="1150"/>
    </location>
</feature>
<feature type="compositionally biased region" description="Basic and acidic residues" evidence="4">
    <location>
        <begin position="835"/>
        <end position="844"/>
    </location>
</feature>
<accession>A0A249XNT7</accession>
<feature type="transmembrane region" description="Helical" evidence="5">
    <location>
        <begin position="479"/>
        <end position="501"/>
    </location>
</feature>
<dbReference type="SUPFAM" id="SSF53955">
    <property type="entry name" value="Lysozyme-like"/>
    <property type="match status" value="1"/>
</dbReference>
<reference evidence="9" key="1">
    <citation type="submission" date="2017-08" db="EMBL/GenBank/DDBJ databases">
        <authorList>
            <person name="de Groot N.N."/>
        </authorList>
    </citation>
    <scope>NUCLEOTIDE SEQUENCE [LARGE SCALE GENOMIC DNA]</scope>
</reference>
<evidence type="ECO:0000256" key="3">
    <source>
        <dbReference type="SAM" id="Coils"/>
    </source>
</evidence>
<evidence type="ECO:0000259" key="7">
    <source>
        <dbReference type="Pfam" id="PF10145"/>
    </source>
</evidence>
<dbReference type="GO" id="GO:0098003">
    <property type="term" value="P:viral tail assembly"/>
    <property type="evidence" value="ECO:0007669"/>
    <property type="project" value="UniProtKB-KW"/>
</dbReference>
<organism evidence="8 9">
    <name type="scientific">Brevibacterium phage LuckyBarnes</name>
    <dbReference type="NCBI Taxonomy" id="2027888"/>
    <lineage>
        <taxon>Viruses</taxon>
        <taxon>Duplodnaviria</taxon>
        <taxon>Heunggongvirae</taxon>
        <taxon>Uroviricota</taxon>
        <taxon>Caudoviricetes</taxon>
        <taxon>Luckybarnesvirus</taxon>
        <taxon>Luckybarnesvirus luckybarnes</taxon>
    </lineage>
</organism>
<proteinExistence type="predicted"/>
<protein>
    <submittedName>
        <fullName evidence="8">Tape measure protein</fullName>
    </submittedName>
</protein>
<keyword evidence="1" id="KW-1245">Viral tail assembly</keyword>
<evidence type="ECO:0000256" key="2">
    <source>
        <dbReference type="ARBA" id="ARBA00022612"/>
    </source>
</evidence>
<name>A0A249XNT7_9CAUD</name>
<keyword evidence="5" id="KW-0812">Transmembrane</keyword>